<dbReference type="EMBL" id="DROD01000168">
    <property type="protein sequence ID" value="HHJ52012.1"/>
    <property type="molecule type" value="Genomic_DNA"/>
</dbReference>
<evidence type="ECO:0000256" key="5">
    <source>
        <dbReference type="ARBA" id="ARBA00023014"/>
    </source>
</evidence>
<dbReference type="InterPro" id="IPR004017">
    <property type="entry name" value="Cys_rich_dom"/>
</dbReference>
<dbReference type="PANTHER" id="PTHR43255:SF1">
    <property type="entry name" value="IRON-SULFUR-BINDING OXIDOREDUCTASE FADF-RELATED"/>
    <property type="match status" value="1"/>
</dbReference>
<dbReference type="GO" id="GO:0051539">
    <property type="term" value="F:4 iron, 4 sulfur cluster binding"/>
    <property type="evidence" value="ECO:0007669"/>
    <property type="project" value="UniProtKB-KW"/>
</dbReference>
<keyword evidence="1" id="KW-0004">4Fe-4S</keyword>
<accession>A0A7V5PMW2</accession>
<sequence>RRAGNEYLFSMMAEANVETLNQAGVKKIVTTCPHCLHTLKNEYPLFGGNYEVIHHTEFIDQLVREGKITVKPENNGQKLTFHDPCYLGRHNHVFDAPRENLKTLGIDYVELENNRENSFCCGAGGAQMWKEEEKGDQPVRQKRFEEVQACGADIVGTACPFCLTMMNDAANELEANVQVKDVAELIAERLEE</sequence>
<gene>
    <name evidence="7" type="ORF">ENJ89_02350</name>
</gene>
<keyword evidence="4" id="KW-0408">Iron</keyword>
<evidence type="ECO:0000256" key="4">
    <source>
        <dbReference type="ARBA" id="ARBA00023004"/>
    </source>
</evidence>
<name>A0A7V5PMW2_CALAY</name>
<feature type="domain" description="Cysteine-rich" evidence="6">
    <location>
        <begin position="3"/>
        <end position="40"/>
    </location>
</feature>
<dbReference type="GO" id="GO:0046872">
    <property type="term" value="F:metal ion binding"/>
    <property type="evidence" value="ECO:0007669"/>
    <property type="project" value="UniProtKB-KW"/>
</dbReference>
<dbReference type="Proteomes" id="UP000886124">
    <property type="component" value="Unassembled WGS sequence"/>
</dbReference>
<evidence type="ECO:0000259" key="6">
    <source>
        <dbReference type="Pfam" id="PF02754"/>
    </source>
</evidence>
<dbReference type="GO" id="GO:0005886">
    <property type="term" value="C:plasma membrane"/>
    <property type="evidence" value="ECO:0007669"/>
    <property type="project" value="TreeGrafter"/>
</dbReference>
<organism evidence="7">
    <name type="scientific">Caldithrix abyssi</name>
    <dbReference type="NCBI Taxonomy" id="187145"/>
    <lineage>
        <taxon>Bacteria</taxon>
        <taxon>Pseudomonadati</taxon>
        <taxon>Calditrichota</taxon>
        <taxon>Calditrichia</taxon>
        <taxon>Calditrichales</taxon>
        <taxon>Calditrichaceae</taxon>
        <taxon>Caldithrix</taxon>
    </lineage>
</organism>
<dbReference type="InterPro" id="IPR051460">
    <property type="entry name" value="HdrC_iron-sulfur_subunit"/>
</dbReference>
<keyword evidence="2" id="KW-0479">Metal-binding</keyword>
<evidence type="ECO:0000256" key="3">
    <source>
        <dbReference type="ARBA" id="ARBA00023002"/>
    </source>
</evidence>
<evidence type="ECO:0000256" key="1">
    <source>
        <dbReference type="ARBA" id="ARBA00022485"/>
    </source>
</evidence>
<dbReference type="AlphaFoldDB" id="A0A7V5PMW2"/>
<reference evidence="7" key="1">
    <citation type="journal article" date="2020" name="mSystems">
        <title>Genome- and Community-Level Interaction Insights into Carbon Utilization and Element Cycling Functions of Hydrothermarchaeota in Hydrothermal Sediment.</title>
        <authorList>
            <person name="Zhou Z."/>
            <person name="Liu Y."/>
            <person name="Xu W."/>
            <person name="Pan J."/>
            <person name="Luo Z.H."/>
            <person name="Li M."/>
        </authorList>
    </citation>
    <scope>NUCLEOTIDE SEQUENCE [LARGE SCALE GENOMIC DNA]</scope>
    <source>
        <strain evidence="7">HyVt-527</strain>
    </source>
</reference>
<keyword evidence="3" id="KW-0560">Oxidoreductase</keyword>
<keyword evidence="5" id="KW-0411">Iron-sulfur</keyword>
<dbReference type="Pfam" id="PF02754">
    <property type="entry name" value="CCG"/>
    <property type="match status" value="2"/>
</dbReference>
<evidence type="ECO:0000256" key="2">
    <source>
        <dbReference type="ARBA" id="ARBA00022723"/>
    </source>
</evidence>
<evidence type="ECO:0000313" key="7">
    <source>
        <dbReference type="EMBL" id="HHJ52012.1"/>
    </source>
</evidence>
<feature type="non-terminal residue" evidence="7">
    <location>
        <position position="1"/>
    </location>
</feature>
<comment type="caution">
    <text evidence="7">The sequence shown here is derived from an EMBL/GenBank/DDBJ whole genome shotgun (WGS) entry which is preliminary data.</text>
</comment>
<dbReference type="PANTHER" id="PTHR43255">
    <property type="entry name" value="IRON-SULFUR-BINDING OXIDOREDUCTASE FADF-RELATED-RELATED"/>
    <property type="match status" value="1"/>
</dbReference>
<proteinExistence type="predicted"/>
<protein>
    <submittedName>
        <fullName evidence="7">(Fe-S)-binding protein</fullName>
    </submittedName>
</protein>
<dbReference type="GO" id="GO:0016491">
    <property type="term" value="F:oxidoreductase activity"/>
    <property type="evidence" value="ECO:0007669"/>
    <property type="project" value="UniProtKB-KW"/>
</dbReference>
<feature type="domain" description="Cysteine-rich" evidence="6">
    <location>
        <begin position="80"/>
        <end position="166"/>
    </location>
</feature>